<sequence length="217" mass="23180">MSLNKSKLFLSTLALGASSIVLSSTASAQNYNGPEETTGPYFSGGYNNFDFDEELGGDANVSAITARAGWQLHPNFGVETDASFGIDDGEFDFDGDEDDFDLDDNEDSDFDDVLSGPGDLGLDYLIGFYGRATLPLSDRFDVSARAGYAFAEIDSTVTTIGGNELVFGGSDDGFAMGASATYDLTESMALRADYTHYEFDTSNAESLGLNLEFKFGV</sequence>
<protein>
    <submittedName>
        <fullName evidence="4">Outer membrane beta-barrel protein</fullName>
    </submittedName>
</protein>
<evidence type="ECO:0000256" key="2">
    <source>
        <dbReference type="SAM" id="SignalP"/>
    </source>
</evidence>
<feature type="chain" id="PRO_5047026526" evidence="2">
    <location>
        <begin position="29"/>
        <end position="217"/>
    </location>
</feature>
<organism evidence="4 5">
    <name type="scientific">Hyphococcus lacteus</name>
    <dbReference type="NCBI Taxonomy" id="3143536"/>
    <lineage>
        <taxon>Bacteria</taxon>
        <taxon>Pseudomonadati</taxon>
        <taxon>Pseudomonadota</taxon>
        <taxon>Alphaproteobacteria</taxon>
        <taxon>Parvularculales</taxon>
        <taxon>Parvularculaceae</taxon>
        <taxon>Hyphococcus</taxon>
    </lineage>
</organism>
<proteinExistence type="predicted"/>
<dbReference type="Gene3D" id="2.40.160.20">
    <property type="match status" value="1"/>
</dbReference>
<dbReference type="EMBL" id="JBEHZE010000001">
    <property type="protein sequence ID" value="MEX6633904.1"/>
    <property type="molecule type" value="Genomic_DNA"/>
</dbReference>
<keyword evidence="5" id="KW-1185">Reference proteome</keyword>
<dbReference type="Pfam" id="PF13505">
    <property type="entry name" value="OMP_b-brl"/>
    <property type="match status" value="1"/>
</dbReference>
<feature type="signal peptide" evidence="2">
    <location>
        <begin position="1"/>
        <end position="28"/>
    </location>
</feature>
<evidence type="ECO:0000256" key="1">
    <source>
        <dbReference type="ARBA" id="ARBA00022729"/>
    </source>
</evidence>
<dbReference type="Proteomes" id="UP001560685">
    <property type="component" value="Unassembled WGS sequence"/>
</dbReference>
<evidence type="ECO:0000259" key="3">
    <source>
        <dbReference type="Pfam" id="PF13505"/>
    </source>
</evidence>
<gene>
    <name evidence="4" type="ORF">ABFZ84_10125</name>
</gene>
<accession>A0ABV3Z526</accession>
<dbReference type="InterPro" id="IPR011250">
    <property type="entry name" value="OMP/PagP_B-barrel"/>
</dbReference>
<comment type="caution">
    <text evidence="4">The sequence shown here is derived from an EMBL/GenBank/DDBJ whole genome shotgun (WGS) entry which is preliminary data.</text>
</comment>
<feature type="domain" description="Outer membrane protein beta-barrel" evidence="3">
    <location>
        <begin position="20"/>
        <end position="215"/>
    </location>
</feature>
<evidence type="ECO:0000313" key="4">
    <source>
        <dbReference type="EMBL" id="MEX6633904.1"/>
    </source>
</evidence>
<dbReference type="InterPro" id="IPR027385">
    <property type="entry name" value="Beta-barrel_OMP"/>
</dbReference>
<dbReference type="RefSeq" id="WP_369313902.1">
    <property type="nucleotide sequence ID" value="NZ_JBEHZE010000001.1"/>
</dbReference>
<keyword evidence="1 2" id="KW-0732">Signal</keyword>
<name>A0ABV3Z526_9PROT</name>
<reference evidence="4 5" key="1">
    <citation type="submission" date="2024-05" db="EMBL/GenBank/DDBJ databases">
        <title>Three bacterial strains, DH-69, EH-24, and ECK-19 isolated from coastal sediments.</title>
        <authorList>
            <person name="Ye Y.-Q."/>
            <person name="Du Z.-J."/>
        </authorList>
    </citation>
    <scope>NUCLEOTIDE SEQUENCE [LARGE SCALE GENOMIC DNA]</scope>
    <source>
        <strain evidence="4 5">ECK-19</strain>
    </source>
</reference>
<evidence type="ECO:0000313" key="5">
    <source>
        <dbReference type="Proteomes" id="UP001560685"/>
    </source>
</evidence>
<dbReference type="SUPFAM" id="SSF56925">
    <property type="entry name" value="OMPA-like"/>
    <property type="match status" value="1"/>
</dbReference>